<evidence type="ECO:0000259" key="9">
    <source>
        <dbReference type="Pfam" id="PF21467"/>
    </source>
</evidence>
<evidence type="ECO:0000256" key="1">
    <source>
        <dbReference type="ARBA" id="ARBA00009809"/>
    </source>
</evidence>
<feature type="domain" description="Beta-galactosidase galactose-binding" evidence="9">
    <location>
        <begin position="563"/>
        <end position="621"/>
    </location>
</feature>
<accession>A0A9P0PEQ2</accession>
<dbReference type="FunFam" id="2.60.120.260:FF:000049">
    <property type="entry name" value="Beta-galactosidase"/>
    <property type="match status" value="1"/>
</dbReference>
<evidence type="ECO:0000256" key="5">
    <source>
        <dbReference type="RuleBase" id="RU000675"/>
    </source>
</evidence>
<dbReference type="InterPro" id="IPR017853">
    <property type="entry name" value="GH"/>
</dbReference>
<dbReference type="PRINTS" id="PR00742">
    <property type="entry name" value="GLHYDRLASE35"/>
</dbReference>
<evidence type="ECO:0000259" key="8">
    <source>
        <dbReference type="Pfam" id="PF21317"/>
    </source>
</evidence>
<dbReference type="InterPro" id="IPR008979">
    <property type="entry name" value="Galactose-bd-like_sf"/>
</dbReference>
<evidence type="ECO:0000259" key="7">
    <source>
        <dbReference type="Pfam" id="PF01301"/>
    </source>
</evidence>
<dbReference type="Gene3D" id="2.60.120.260">
    <property type="entry name" value="Galactose-binding domain-like"/>
    <property type="match status" value="2"/>
</dbReference>
<dbReference type="Pfam" id="PF21467">
    <property type="entry name" value="BetaGal_gal-bd"/>
    <property type="match status" value="1"/>
</dbReference>
<dbReference type="OrthoDB" id="1657402at2759"/>
<reference evidence="10" key="1">
    <citation type="submission" date="2022-03" db="EMBL/GenBank/DDBJ databases">
        <authorList>
            <person name="Sayadi A."/>
        </authorList>
    </citation>
    <scope>NUCLEOTIDE SEQUENCE</scope>
</reference>
<dbReference type="InterPro" id="IPR031330">
    <property type="entry name" value="Gly_Hdrlase_35_cat"/>
</dbReference>
<evidence type="ECO:0000256" key="3">
    <source>
        <dbReference type="ARBA" id="ARBA00023295"/>
    </source>
</evidence>
<evidence type="ECO:0000256" key="2">
    <source>
        <dbReference type="ARBA" id="ARBA00022801"/>
    </source>
</evidence>
<dbReference type="EMBL" id="CAKOFQ010006904">
    <property type="protein sequence ID" value="CAH1981046.1"/>
    <property type="molecule type" value="Genomic_DNA"/>
</dbReference>
<feature type="domain" description="Beta-galactosidase 1-like first all-beta" evidence="8">
    <location>
        <begin position="422"/>
        <end position="542"/>
    </location>
</feature>
<dbReference type="InterPro" id="IPR001944">
    <property type="entry name" value="Glycoside_Hdrlase_35"/>
</dbReference>
<comment type="similarity">
    <text evidence="1 6">Belongs to the glycosyl hydrolase 35 family.</text>
</comment>
<feature type="active site" description="Nucleophile" evidence="4">
    <location>
        <position position="266"/>
    </location>
</feature>
<keyword evidence="11" id="KW-1185">Reference proteome</keyword>
<dbReference type="GO" id="GO:0005975">
    <property type="term" value="P:carbohydrate metabolic process"/>
    <property type="evidence" value="ECO:0007669"/>
    <property type="project" value="InterPro"/>
</dbReference>
<dbReference type="InterPro" id="IPR048913">
    <property type="entry name" value="BetaGal_gal-bd"/>
</dbReference>
<proteinExistence type="inferred from homology"/>
<evidence type="ECO:0000313" key="11">
    <source>
        <dbReference type="Proteomes" id="UP001152888"/>
    </source>
</evidence>
<comment type="caution">
    <text evidence="10">The sequence shown here is derived from an EMBL/GenBank/DDBJ whole genome shotgun (WGS) entry which is preliminary data.</text>
</comment>
<dbReference type="GO" id="GO:0004565">
    <property type="term" value="F:beta-galactosidase activity"/>
    <property type="evidence" value="ECO:0007669"/>
    <property type="project" value="UniProtKB-EC"/>
</dbReference>
<dbReference type="InterPro" id="IPR019801">
    <property type="entry name" value="Glyco_hydro_35_CS"/>
</dbReference>
<name>A0A9P0PEQ2_ACAOB</name>
<dbReference type="EC" id="3.2.1.23" evidence="5"/>
<protein>
    <recommendedName>
        <fullName evidence="5">Beta-galactosidase</fullName>
        <ecNumber evidence="5">3.2.1.23</ecNumber>
    </recommendedName>
</protein>
<dbReference type="PROSITE" id="PS01182">
    <property type="entry name" value="GLYCOSYL_HYDROL_F35"/>
    <property type="match status" value="1"/>
</dbReference>
<dbReference type="AlphaFoldDB" id="A0A9P0PEQ2"/>
<dbReference type="InterPro" id="IPR048912">
    <property type="entry name" value="BetaGal1-like_ABD1"/>
</dbReference>
<dbReference type="Pfam" id="PF21317">
    <property type="entry name" value="BetaGal_ABD_1"/>
    <property type="match status" value="1"/>
</dbReference>
<organism evidence="10 11">
    <name type="scientific">Acanthoscelides obtectus</name>
    <name type="common">Bean weevil</name>
    <name type="synonym">Bruchus obtectus</name>
    <dbReference type="NCBI Taxonomy" id="200917"/>
    <lineage>
        <taxon>Eukaryota</taxon>
        <taxon>Metazoa</taxon>
        <taxon>Ecdysozoa</taxon>
        <taxon>Arthropoda</taxon>
        <taxon>Hexapoda</taxon>
        <taxon>Insecta</taxon>
        <taxon>Pterygota</taxon>
        <taxon>Neoptera</taxon>
        <taxon>Endopterygota</taxon>
        <taxon>Coleoptera</taxon>
        <taxon>Polyphaga</taxon>
        <taxon>Cucujiformia</taxon>
        <taxon>Chrysomeloidea</taxon>
        <taxon>Chrysomelidae</taxon>
        <taxon>Bruchinae</taxon>
        <taxon>Bruchini</taxon>
        <taxon>Acanthoscelides</taxon>
    </lineage>
</organism>
<feature type="domain" description="Glycoside hydrolase 35 catalytic" evidence="7">
    <location>
        <begin position="31"/>
        <end position="362"/>
    </location>
</feature>
<keyword evidence="2 5" id="KW-0378">Hydrolase</keyword>
<sequence length="654" mass="75520">MSLITSELPTLYEHYTAGGIHTGLNSDKPYFTLNDKNISIYSGAIHYFRVPKEYWRDRLRKLRAAGLNTVETYVPWNLHEPQPDTFDFGQGGSDWEHLLDVREFLTIAKEEDLFAIVRPGPYICSEWEFGGLPSWLLREPNIRFRTSDGTFMKYVSRYFSVLLPILAMLQFTRGGPIIAFQVENEYASTYLPGIFLPDKKYLRQLRQLMIDHGIKEQLMTSDAAMYGTIGSLPGLVLQTANFAGNPENEFSQLKTFQPARPIMAMEYWTGWFDHWSEQHHLRNDSDFRDNLERILRYPASVNMYMFIGGTSFGFMNGANLDNGLSDNSGYQPDTTSYDYDPPLAENGDYTIKYVMVKELLKKYNPIGTRLPQTPHLVPRVAYNSHLIQGQLTLDEIIDRIPHRVFTKQLKPMEQLPINNMSGQSYGYVIYRHRLFHLPSYSHVRINGRVCDTVVVTLNDQLMSRPLDTASDLDAFGFWKVANSTLELGSNLYSYSVLDLMVENWGRVGYGKLSQFNQFKGIWQGGVYVNNEQLQDWEILPLEFKKSWTKSLTGWHVPSKYTGPALFKTDIFIENPQDTYLDMQNWCKGIVIVNNFVLGRYSKIGPQQTLYLPGPFLRKGWNKILIFEHYRAADKVSFTDQPVFKTRTSKKKVIE</sequence>
<dbReference type="SUPFAM" id="SSF49785">
    <property type="entry name" value="Galactose-binding domain-like"/>
    <property type="match status" value="1"/>
</dbReference>
<evidence type="ECO:0000256" key="4">
    <source>
        <dbReference type="PIRSR" id="PIRSR006336-1"/>
    </source>
</evidence>
<evidence type="ECO:0000313" key="10">
    <source>
        <dbReference type="EMBL" id="CAH1981046.1"/>
    </source>
</evidence>
<gene>
    <name evidence="10" type="ORF">ACAOBT_LOCUS14294</name>
</gene>
<dbReference type="PANTHER" id="PTHR23421">
    <property type="entry name" value="BETA-GALACTOSIDASE RELATED"/>
    <property type="match status" value="1"/>
</dbReference>
<dbReference type="PIRSF" id="PIRSF006336">
    <property type="entry name" value="B-gal"/>
    <property type="match status" value="1"/>
</dbReference>
<comment type="catalytic activity">
    <reaction evidence="5">
        <text>Hydrolysis of terminal non-reducing beta-D-galactose residues in beta-D-galactosides.</text>
        <dbReference type="EC" id="3.2.1.23"/>
    </reaction>
</comment>
<dbReference type="SUPFAM" id="SSF51445">
    <property type="entry name" value="(Trans)glycosidases"/>
    <property type="match status" value="1"/>
</dbReference>
<dbReference type="FunFam" id="3.20.20.80:FF:000036">
    <property type="entry name" value="Beta-galactosidase"/>
    <property type="match status" value="1"/>
</dbReference>
<feature type="active site" description="Proton donor" evidence="4">
    <location>
        <position position="185"/>
    </location>
</feature>
<dbReference type="Proteomes" id="UP001152888">
    <property type="component" value="Unassembled WGS sequence"/>
</dbReference>
<dbReference type="Gene3D" id="3.20.20.80">
    <property type="entry name" value="Glycosidases"/>
    <property type="match status" value="1"/>
</dbReference>
<dbReference type="InterPro" id="IPR026283">
    <property type="entry name" value="B-gal_1-like"/>
</dbReference>
<evidence type="ECO:0000256" key="6">
    <source>
        <dbReference type="RuleBase" id="RU003679"/>
    </source>
</evidence>
<keyword evidence="3 5" id="KW-0326">Glycosidase</keyword>
<dbReference type="Pfam" id="PF01301">
    <property type="entry name" value="Glyco_hydro_35"/>
    <property type="match status" value="1"/>
</dbReference>